<dbReference type="AlphaFoldDB" id="A0A3M7M9Z0"/>
<gene>
    <name evidence="1" type="ORF">GMOD_00005831</name>
</gene>
<name>A0A3M7M9Z0_9PLEO</name>
<sequence length="31" mass="3463">MGISTCLSKLQFGLNQKYHVQEALQTALIAR</sequence>
<accession>A0A3M7M9Z0</accession>
<proteinExistence type="predicted"/>
<dbReference type="EMBL" id="KE747826">
    <property type="protein sequence ID" value="RMZ71297.1"/>
    <property type="molecule type" value="Genomic_DNA"/>
</dbReference>
<evidence type="ECO:0000313" key="2">
    <source>
        <dbReference type="Proteomes" id="UP000265663"/>
    </source>
</evidence>
<dbReference type="Proteomes" id="UP000265663">
    <property type="component" value="Unassembled WGS sequence"/>
</dbReference>
<evidence type="ECO:0000313" key="1">
    <source>
        <dbReference type="EMBL" id="RMZ71297.1"/>
    </source>
</evidence>
<keyword evidence="2" id="KW-1185">Reference proteome</keyword>
<organism evidence="1 2">
    <name type="scientific">Pyrenophora seminiperda CCB06</name>
    <dbReference type="NCBI Taxonomy" id="1302712"/>
    <lineage>
        <taxon>Eukaryota</taxon>
        <taxon>Fungi</taxon>
        <taxon>Dikarya</taxon>
        <taxon>Ascomycota</taxon>
        <taxon>Pezizomycotina</taxon>
        <taxon>Dothideomycetes</taxon>
        <taxon>Pleosporomycetidae</taxon>
        <taxon>Pleosporales</taxon>
        <taxon>Pleosporineae</taxon>
        <taxon>Pleosporaceae</taxon>
        <taxon>Pyrenophora</taxon>
    </lineage>
</organism>
<protein>
    <submittedName>
        <fullName evidence="1">Uncharacterized protein</fullName>
    </submittedName>
</protein>
<reference evidence="1 2" key="1">
    <citation type="journal article" date="2014" name="PLoS ONE">
        <title>De novo Genome Assembly of the Fungal Plant Pathogen Pyrenophora semeniperda.</title>
        <authorList>
            <person name="Soliai M.M."/>
            <person name="Meyer S.E."/>
            <person name="Udall J.A."/>
            <person name="Elzinga D.E."/>
            <person name="Hermansen R.A."/>
            <person name="Bodily P.M."/>
            <person name="Hart A.A."/>
            <person name="Coleman C.E."/>
        </authorList>
    </citation>
    <scope>NUCLEOTIDE SEQUENCE [LARGE SCALE GENOMIC DNA]</scope>
    <source>
        <strain evidence="1 2">CCB06</strain>
        <tissue evidence="1">Mycelium</tissue>
    </source>
</reference>